<dbReference type="AlphaFoldDB" id="A0A1H5SE09"/>
<dbReference type="Gene3D" id="1.25.40.10">
    <property type="entry name" value="Tetratricopeptide repeat domain"/>
    <property type="match status" value="1"/>
</dbReference>
<name>A0A1H5SE09_9FIRM</name>
<dbReference type="PANTHER" id="PTHR43630">
    <property type="entry name" value="POLY-BETA-1,6-N-ACETYL-D-GLUCOSAMINE SYNTHASE"/>
    <property type="match status" value="1"/>
</dbReference>
<evidence type="ECO:0000313" key="2">
    <source>
        <dbReference type="EMBL" id="SEF48876.1"/>
    </source>
</evidence>
<dbReference type="SUPFAM" id="SSF81901">
    <property type="entry name" value="HCP-like"/>
    <property type="match status" value="1"/>
</dbReference>
<dbReference type="SUPFAM" id="SSF53448">
    <property type="entry name" value="Nucleotide-diphospho-sugar transferases"/>
    <property type="match status" value="1"/>
</dbReference>
<protein>
    <submittedName>
        <fullName evidence="2">Glycosyltransferase involved in cell wall bisynthesis</fullName>
    </submittedName>
</protein>
<proteinExistence type="predicted"/>
<evidence type="ECO:0000313" key="3">
    <source>
        <dbReference type="Proteomes" id="UP000236726"/>
    </source>
</evidence>
<accession>A0A1H5SE09</accession>
<dbReference type="GO" id="GO:0016740">
    <property type="term" value="F:transferase activity"/>
    <property type="evidence" value="ECO:0007669"/>
    <property type="project" value="UniProtKB-KW"/>
</dbReference>
<gene>
    <name evidence="2" type="ORF">SAMN05216537_102196</name>
</gene>
<dbReference type="Pfam" id="PF00535">
    <property type="entry name" value="Glycos_transf_2"/>
    <property type="match status" value="1"/>
</dbReference>
<dbReference type="InterPro" id="IPR001173">
    <property type="entry name" value="Glyco_trans_2-like"/>
</dbReference>
<keyword evidence="2" id="KW-0808">Transferase</keyword>
<dbReference type="Proteomes" id="UP000236726">
    <property type="component" value="Unassembled WGS sequence"/>
</dbReference>
<dbReference type="RefSeq" id="WP_027430359.1">
    <property type="nucleotide sequence ID" value="NZ_FNUL01000002.1"/>
</dbReference>
<dbReference type="CDD" id="cd02511">
    <property type="entry name" value="Beta4Glucosyltransferase"/>
    <property type="match status" value="1"/>
</dbReference>
<reference evidence="2 3" key="1">
    <citation type="submission" date="2016-10" db="EMBL/GenBank/DDBJ databases">
        <authorList>
            <person name="de Groot N.N."/>
        </authorList>
    </citation>
    <scope>NUCLEOTIDE SEQUENCE [LARGE SCALE GENOMIC DNA]</scope>
    <source>
        <strain evidence="2 3">D15d</strain>
    </source>
</reference>
<dbReference type="PANTHER" id="PTHR43630:SF2">
    <property type="entry name" value="GLYCOSYLTRANSFERASE"/>
    <property type="match status" value="1"/>
</dbReference>
<keyword evidence="3" id="KW-1185">Reference proteome</keyword>
<dbReference type="EMBL" id="FNUL01000002">
    <property type="protein sequence ID" value="SEF48876.1"/>
    <property type="molecule type" value="Genomic_DNA"/>
</dbReference>
<feature type="domain" description="Glycosyltransferase 2-like" evidence="1">
    <location>
        <begin position="5"/>
        <end position="142"/>
    </location>
</feature>
<evidence type="ECO:0000259" key="1">
    <source>
        <dbReference type="Pfam" id="PF00535"/>
    </source>
</evidence>
<dbReference type="InterPro" id="IPR011990">
    <property type="entry name" value="TPR-like_helical_dom_sf"/>
</dbReference>
<sequence length="356" mass="41710">MTTFSLCLIVKNEEKCLRECLDSYKPAFDEIVVVDTGSTDATKEIALEYTDKIYDFKWVNDFSAARNFAFSKCSCDYIFSADADEVLTPDNLEMLLKLKEVMMPEIEMVTFLYVNDSKYNTSYNFKTERRAKLYKRIRQFTWISPIHETVRLDPVIFDSDISISHRPISNHSKRDFDIYYKSLDSGVTFLDYALCMFIKELFISGDRQDFLKAHPYLEKMSRSNYYKEDTLKYIRVALIHVYRLENDFDNFFKLVSLELCDNPSAETCLELGYYYEDNLDYEQAILWFINAANETASIIDIHACTDTPRYSLSRCYKKLALEAEEDGDDEMASNYNDIAKEYEEQADNVKLPEVDD</sequence>
<dbReference type="InterPro" id="IPR029044">
    <property type="entry name" value="Nucleotide-diphossugar_trans"/>
</dbReference>
<dbReference type="Gene3D" id="3.90.550.10">
    <property type="entry name" value="Spore Coat Polysaccharide Biosynthesis Protein SpsA, Chain A"/>
    <property type="match status" value="1"/>
</dbReference>
<organism evidence="2 3">
    <name type="scientific">Lachnospira multipara</name>
    <dbReference type="NCBI Taxonomy" id="28051"/>
    <lineage>
        <taxon>Bacteria</taxon>
        <taxon>Bacillati</taxon>
        <taxon>Bacillota</taxon>
        <taxon>Clostridia</taxon>
        <taxon>Lachnospirales</taxon>
        <taxon>Lachnospiraceae</taxon>
        <taxon>Lachnospira</taxon>
    </lineage>
</organism>